<name>A0A183Q247_9TREM</name>
<protein>
    <submittedName>
        <fullName evidence="2">Uncharacterized protein</fullName>
    </submittedName>
</protein>
<proteinExistence type="predicted"/>
<keyword evidence="3" id="KW-1185">Reference proteome</keyword>
<dbReference type="Proteomes" id="UP000269396">
    <property type="component" value="Unassembled WGS sequence"/>
</dbReference>
<feature type="compositionally biased region" description="Low complexity" evidence="1">
    <location>
        <begin position="177"/>
        <end position="187"/>
    </location>
</feature>
<sequence length="196" mass="22143">MLFDQLEFCKTLNRQKQYSILSNHPVEVIKKNTFDEDDDIRNIGKIFQANISDSVSTFIDSKCQNNKPTLISFEGKLTDISTDNKHGFKQNQLLPVSETSVLSSSTTTNTNTTTTTNNNNNSNGCHSNKDNFSTIHKPKFKLFSTKKYESHKSNINIDHYNQLKGDDSQLIIDPNQMTNNNNGNSNNLPQITSSFV</sequence>
<gene>
    <name evidence="2" type="ORF">SMTD_LOCUS20683</name>
</gene>
<dbReference type="EMBL" id="UZAL01045103">
    <property type="protein sequence ID" value="VDP83123.1"/>
    <property type="molecule type" value="Genomic_DNA"/>
</dbReference>
<evidence type="ECO:0000313" key="3">
    <source>
        <dbReference type="Proteomes" id="UP000269396"/>
    </source>
</evidence>
<dbReference type="AlphaFoldDB" id="A0A183Q247"/>
<accession>A0A183Q247</accession>
<feature type="compositionally biased region" description="Low complexity" evidence="1">
    <location>
        <begin position="103"/>
        <end position="123"/>
    </location>
</feature>
<organism evidence="2 3">
    <name type="scientific">Schistosoma mattheei</name>
    <dbReference type="NCBI Taxonomy" id="31246"/>
    <lineage>
        <taxon>Eukaryota</taxon>
        <taxon>Metazoa</taxon>
        <taxon>Spiralia</taxon>
        <taxon>Lophotrochozoa</taxon>
        <taxon>Platyhelminthes</taxon>
        <taxon>Trematoda</taxon>
        <taxon>Digenea</taxon>
        <taxon>Strigeidida</taxon>
        <taxon>Schistosomatoidea</taxon>
        <taxon>Schistosomatidae</taxon>
        <taxon>Schistosoma</taxon>
    </lineage>
</organism>
<evidence type="ECO:0000256" key="1">
    <source>
        <dbReference type="SAM" id="MobiDB-lite"/>
    </source>
</evidence>
<feature type="region of interest" description="Disordered" evidence="1">
    <location>
        <begin position="177"/>
        <end position="196"/>
    </location>
</feature>
<reference evidence="2 3" key="1">
    <citation type="submission" date="2018-11" db="EMBL/GenBank/DDBJ databases">
        <authorList>
            <consortium name="Pathogen Informatics"/>
        </authorList>
    </citation>
    <scope>NUCLEOTIDE SEQUENCE [LARGE SCALE GENOMIC DNA]</scope>
    <source>
        <strain>Denwood</strain>
        <strain evidence="3">Zambia</strain>
    </source>
</reference>
<feature type="region of interest" description="Disordered" evidence="1">
    <location>
        <begin position="99"/>
        <end position="129"/>
    </location>
</feature>
<evidence type="ECO:0000313" key="2">
    <source>
        <dbReference type="EMBL" id="VDP83123.1"/>
    </source>
</evidence>